<dbReference type="Gene3D" id="1.10.1200.10">
    <property type="entry name" value="ACP-like"/>
    <property type="match status" value="1"/>
</dbReference>
<proteinExistence type="predicted"/>
<dbReference type="SUPFAM" id="SSF56801">
    <property type="entry name" value="Acetyl-CoA synthetase-like"/>
    <property type="match status" value="1"/>
</dbReference>
<dbReference type="InterPro" id="IPR009081">
    <property type="entry name" value="PP-bd_ACP"/>
</dbReference>
<dbReference type="FunFam" id="1.10.1200.10:FF:000016">
    <property type="entry name" value="Non-ribosomal peptide synthase"/>
    <property type="match status" value="1"/>
</dbReference>
<evidence type="ECO:0000259" key="5">
    <source>
        <dbReference type="PROSITE" id="PS50075"/>
    </source>
</evidence>
<accession>A0A3A8H028</accession>
<dbReference type="EMBL" id="RAVZ01000768">
    <property type="protein sequence ID" value="RKG64482.1"/>
    <property type="molecule type" value="Genomic_DNA"/>
</dbReference>
<dbReference type="PROSITE" id="PS50075">
    <property type="entry name" value="CARRIER"/>
    <property type="match status" value="1"/>
</dbReference>
<evidence type="ECO:0000256" key="2">
    <source>
        <dbReference type="ARBA" id="ARBA00022450"/>
    </source>
</evidence>
<dbReference type="AlphaFoldDB" id="A0A3A8H028"/>
<dbReference type="GO" id="GO:0003824">
    <property type="term" value="F:catalytic activity"/>
    <property type="evidence" value="ECO:0007669"/>
    <property type="project" value="InterPro"/>
</dbReference>
<dbReference type="PANTHER" id="PTHR45527">
    <property type="entry name" value="NONRIBOSOMAL PEPTIDE SYNTHETASE"/>
    <property type="match status" value="1"/>
</dbReference>
<dbReference type="InterPro" id="IPR045851">
    <property type="entry name" value="AMP-bd_C_sf"/>
</dbReference>
<feature type="domain" description="Carrier" evidence="5">
    <location>
        <begin position="47"/>
        <end position="122"/>
    </location>
</feature>
<dbReference type="GO" id="GO:0072330">
    <property type="term" value="P:monocarboxylic acid biosynthetic process"/>
    <property type="evidence" value="ECO:0007669"/>
    <property type="project" value="UniProtKB-ARBA"/>
</dbReference>
<keyword evidence="7" id="KW-1185">Reference proteome</keyword>
<dbReference type="Gene3D" id="3.30.300.30">
    <property type="match status" value="1"/>
</dbReference>
<dbReference type="RefSeq" id="WP_147449178.1">
    <property type="nucleotide sequence ID" value="NZ_RAVZ01000768.1"/>
</dbReference>
<evidence type="ECO:0000256" key="4">
    <source>
        <dbReference type="SAM" id="MobiDB-lite"/>
    </source>
</evidence>
<protein>
    <recommendedName>
        <fullName evidence="5">Carrier domain-containing protein</fullName>
    </recommendedName>
</protein>
<dbReference type="SUPFAM" id="SSF47336">
    <property type="entry name" value="ACP-like"/>
    <property type="match status" value="1"/>
</dbReference>
<feature type="region of interest" description="Disordered" evidence="4">
    <location>
        <begin position="28"/>
        <end position="48"/>
    </location>
</feature>
<keyword evidence="3" id="KW-0597">Phosphoprotein</keyword>
<name>A0A3A8H028_9BACT</name>
<evidence type="ECO:0000313" key="6">
    <source>
        <dbReference type="EMBL" id="RKG64482.1"/>
    </source>
</evidence>
<dbReference type="GO" id="GO:0044550">
    <property type="term" value="P:secondary metabolite biosynthetic process"/>
    <property type="evidence" value="ECO:0007669"/>
    <property type="project" value="TreeGrafter"/>
</dbReference>
<dbReference type="PROSITE" id="PS00012">
    <property type="entry name" value="PHOSPHOPANTETHEINE"/>
    <property type="match status" value="1"/>
</dbReference>
<dbReference type="Pfam" id="PF00550">
    <property type="entry name" value="PP-binding"/>
    <property type="match status" value="1"/>
</dbReference>
<dbReference type="InterPro" id="IPR020806">
    <property type="entry name" value="PKS_PP-bd"/>
</dbReference>
<dbReference type="InterPro" id="IPR001242">
    <property type="entry name" value="Condensation_dom"/>
</dbReference>
<keyword evidence="2" id="KW-0596">Phosphopantetheine</keyword>
<dbReference type="GO" id="GO:0043041">
    <property type="term" value="P:amino acid activation for nonribosomal peptide biosynthetic process"/>
    <property type="evidence" value="ECO:0007669"/>
    <property type="project" value="TreeGrafter"/>
</dbReference>
<dbReference type="InterPro" id="IPR036736">
    <property type="entry name" value="ACP-like_sf"/>
</dbReference>
<dbReference type="Pfam" id="PF00668">
    <property type="entry name" value="Condensation"/>
    <property type="match status" value="1"/>
</dbReference>
<dbReference type="SMART" id="SM00823">
    <property type="entry name" value="PKS_PP"/>
    <property type="match status" value="1"/>
</dbReference>
<dbReference type="Proteomes" id="UP000268094">
    <property type="component" value="Unassembled WGS sequence"/>
</dbReference>
<sequence>LRARLPEYMVPAAFVGLEALPLTTNGKVDRRELPAPTASTSSREDDAPLTPLQEQLAALFREVLRVERVGAHDDFFDLGGHSLLATQLVTRVAARFGVDLPLRTLFEAPTLVQLSERIQALPSRTVTPPIPTVPREGDLPLSFAQQRMWFLEQLEPGQALYNIPLALRLTGALDVEVLRRTFAEIVLRHEPLRTTFLE</sequence>
<evidence type="ECO:0000256" key="3">
    <source>
        <dbReference type="ARBA" id="ARBA00022553"/>
    </source>
</evidence>
<evidence type="ECO:0000313" key="7">
    <source>
        <dbReference type="Proteomes" id="UP000268094"/>
    </source>
</evidence>
<dbReference type="OrthoDB" id="9797708at2"/>
<evidence type="ECO:0000256" key="1">
    <source>
        <dbReference type="ARBA" id="ARBA00001957"/>
    </source>
</evidence>
<dbReference type="Gene3D" id="3.30.559.10">
    <property type="entry name" value="Chloramphenicol acetyltransferase-like domain"/>
    <property type="match status" value="1"/>
</dbReference>
<organism evidence="6 7">
    <name type="scientific">Corallococcus terminator</name>
    <dbReference type="NCBI Taxonomy" id="2316733"/>
    <lineage>
        <taxon>Bacteria</taxon>
        <taxon>Pseudomonadati</taxon>
        <taxon>Myxococcota</taxon>
        <taxon>Myxococcia</taxon>
        <taxon>Myxococcales</taxon>
        <taxon>Cystobacterineae</taxon>
        <taxon>Myxococcaceae</taxon>
        <taxon>Corallococcus</taxon>
    </lineage>
</organism>
<reference evidence="7" key="1">
    <citation type="submission" date="2018-09" db="EMBL/GenBank/DDBJ databases">
        <authorList>
            <person name="Livingstone P.G."/>
            <person name="Whitworth D.E."/>
        </authorList>
    </citation>
    <scope>NUCLEOTIDE SEQUENCE [LARGE SCALE GENOMIC DNA]</scope>
    <source>
        <strain evidence="7">CA054A</strain>
    </source>
</reference>
<dbReference type="GO" id="GO:0031177">
    <property type="term" value="F:phosphopantetheine binding"/>
    <property type="evidence" value="ECO:0007669"/>
    <property type="project" value="InterPro"/>
</dbReference>
<dbReference type="SUPFAM" id="SSF52777">
    <property type="entry name" value="CoA-dependent acyltransferases"/>
    <property type="match status" value="1"/>
</dbReference>
<gene>
    <name evidence="6" type="ORF">D7V88_42060</name>
</gene>
<dbReference type="InterPro" id="IPR023213">
    <property type="entry name" value="CAT-like_dom_sf"/>
</dbReference>
<dbReference type="GO" id="GO:0005829">
    <property type="term" value="C:cytosol"/>
    <property type="evidence" value="ECO:0007669"/>
    <property type="project" value="TreeGrafter"/>
</dbReference>
<comment type="caution">
    <text evidence="6">The sequence shown here is derived from an EMBL/GenBank/DDBJ whole genome shotgun (WGS) entry which is preliminary data.</text>
</comment>
<dbReference type="InterPro" id="IPR006162">
    <property type="entry name" value="Ppantetheine_attach_site"/>
</dbReference>
<feature type="non-terminal residue" evidence="6">
    <location>
        <position position="198"/>
    </location>
</feature>
<comment type="cofactor">
    <cofactor evidence="1">
        <name>pantetheine 4'-phosphate</name>
        <dbReference type="ChEBI" id="CHEBI:47942"/>
    </cofactor>
</comment>
<dbReference type="PANTHER" id="PTHR45527:SF1">
    <property type="entry name" value="FATTY ACID SYNTHASE"/>
    <property type="match status" value="1"/>
</dbReference>
<feature type="non-terminal residue" evidence="6">
    <location>
        <position position="1"/>
    </location>
</feature>